<protein>
    <submittedName>
        <fullName evidence="2">Uncharacterized protein</fullName>
    </submittedName>
</protein>
<name>A0A6P2QLA5_9BURK</name>
<keyword evidence="1" id="KW-1133">Transmembrane helix</keyword>
<keyword evidence="1" id="KW-0472">Membrane</keyword>
<feature type="transmembrane region" description="Helical" evidence="1">
    <location>
        <begin position="153"/>
        <end position="178"/>
    </location>
</feature>
<keyword evidence="1" id="KW-0812">Transmembrane</keyword>
<dbReference type="Proteomes" id="UP000494261">
    <property type="component" value="Unassembled WGS sequence"/>
</dbReference>
<dbReference type="AlphaFoldDB" id="A0A6P2QLA5"/>
<organism evidence="2 3">
    <name type="scientific">Burkholderia aenigmatica</name>
    <dbReference type="NCBI Taxonomy" id="2015348"/>
    <lineage>
        <taxon>Bacteria</taxon>
        <taxon>Pseudomonadati</taxon>
        <taxon>Pseudomonadota</taxon>
        <taxon>Betaproteobacteria</taxon>
        <taxon>Burkholderiales</taxon>
        <taxon>Burkholderiaceae</taxon>
        <taxon>Burkholderia</taxon>
        <taxon>Burkholderia cepacia complex</taxon>
    </lineage>
</organism>
<evidence type="ECO:0000313" key="2">
    <source>
        <dbReference type="EMBL" id="VWC20108.1"/>
    </source>
</evidence>
<sequence>MRTRQFRGGTDQRMSDRTMQIASGCVTSVSQKRIGTKFWSVNLGPSTQSIQEITLQLDTFDAPLTLRTNSTHSLFVVACDRLDVAYAQSQDRRAIFGIRNVTNGSVYLVRTAKVAAARIDVVSMIGLMVAMPLTIVMVSALRRSTEGALDASVWFGVAGVSFFALSTILRTVFGIIIWPEIRRLRQPGGKREMNAARHALSLANEDTPHVQII</sequence>
<evidence type="ECO:0000313" key="3">
    <source>
        <dbReference type="Proteomes" id="UP000494261"/>
    </source>
</evidence>
<accession>A0A6P2QLA5</accession>
<proteinExistence type="predicted"/>
<feature type="transmembrane region" description="Helical" evidence="1">
    <location>
        <begin position="121"/>
        <end position="141"/>
    </location>
</feature>
<gene>
    <name evidence="2" type="ORF">BLA13014_05674</name>
</gene>
<dbReference type="EMBL" id="CABVQC010000048">
    <property type="protein sequence ID" value="VWC20108.1"/>
    <property type="molecule type" value="Genomic_DNA"/>
</dbReference>
<reference evidence="2 3" key="1">
    <citation type="submission" date="2019-09" db="EMBL/GenBank/DDBJ databases">
        <authorList>
            <person name="Depoorter E."/>
        </authorList>
    </citation>
    <scope>NUCLEOTIDE SEQUENCE [LARGE SCALE GENOMIC DNA]</scope>
    <source>
        <strain evidence="2">LMG 13014</strain>
    </source>
</reference>
<evidence type="ECO:0000256" key="1">
    <source>
        <dbReference type="SAM" id="Phobius"/>
    </source>
</evidence>